<feature type="region of interest" description="Disordered" evidence="4">
    <location>
        <begin position="473"/>
        <end position="503"/>
    </location>
</feature>
<proteinExistence type="inferred from homology"/>
<keyword evidence="1" id="KW-0112">Calmodulin-binding</keyword>
<reference evidence="6" key="1">
    <citation type="submission" date="2020-02" db="EMBL/GenBank/DDBJ databases">
        <authorList>
            <person name="Scholz U."/>
            <person name="Mascher M."/>
            <person name="Fiebig A."/>
        </authorList>
    </citation>
    <scope>NUCLEOTIDE SEQUENCE</scope>
</reference>
<feature type="region of interest" description="Disordered" evidence="4">
    <location>
        <begin position="416"/>
        <end position="444"/>
    </location>
</feature>
<protein>
    <recommendedName>
        <fullName evidence="5">DUF4005 domain-containing protein</fullName>
    </recommendedName>
</protein>
<dbReference type="Gene3D" id="1.20.5.190">
    <property type="match status" value="1"/>
</dbReference>
<dbReference type="AlphaFoldDB" id="A0A7I8K4W3"/>
<dbReference type="InterPro" id="IPR025064">
    <property type="entry name" value="DUF4005"/>
</dbReference>
<feature type="domain" description="DUF4005" evidence="5">
    <location>
        <begin position="375"/>
        <end position="458"/>
    </location>
</feature>
<organism evidence="6 7">
    <name type="scientific">Spirodela intermedia</name>
    <name type="common">Intermediate duckweed</name>
    <dbReference type="NCBI Taxonomy" id="51605"/>
    <lineage>
        <taxon>Eukaryota</taxon>
        <taxon>Viridiplantae</taxon>
        <taxon>Streptophyta</taxon>
        <taxon>Embryophyta</taxon>
        <taxon>Tracheophyta</taxon>
        <taxon>Spermatophyta</taxon>
        <taxon>Magnoliopsida</taxon>
        <taxon>Liliopsida</taxon>
        <taxon>Araceae</taxon>
        <taxon>Lemnoideae</taxon>
        <taxon>Spirodela</taxon>
    </lineage>
</organism>
<dbReference type="Proteomes" id="UP000663760">
    <property type="component" value="Chromosome 2"/>
</dbReference>
<feature type="region of interest" description="Disordered" evidence="4">
    <location>
        <begin position="247"/>
        <end position="338"/>
    </location>
</feature>
<feature type="compositionally biased region" description="Basic and acidic residues" evidence="4">
    <location>
        <begin position="247"/>
        <end position="279"/>
    </location>
</feature>
<name>A0A7I8K4W3_SPIIN</name>
<feature type="compositionally biased region" description="Basic and acidic residues" evidence="4">
    <location>
        <begin position="41"/>
        <end position="51"/>
    </location>
</feature>
<dbReference type="CDD" id="cd23767">
    <property type="entry name" value="IQCD"/>
    <property type="match status" value="1"/>
</dbReference>
<keyword evidence="7" id="KW-1185">Reference proteome</keyword>
<comment type="subunit">
    <text evidence="3">Binds to multiple calmodulin (CaM) in the presence of Ca(2+) and CaM-like proteins.</text>
</comment>
<comment type="similarity">
    <text evidence="2">Belongs to the IQD family.</text>
</comment>
<dbReference type="OrthoDB" id="776767at2759"/>
<evidence type="ECO:0000313" key="6">
    <source>
        <dbReference type="EMBL" id="CAA7391282.1"/>
    </source>
</evidence>
<dbReference type="EMBL" id="LR746265">
    <property type="protein sequence ID" value="CAA7391282.1"/>
    <property type="molecule type" value="Genomic_DNA"/>
</dbReference>
<dbReference type="Pfam" id="PF00612">
    <property type="entry name" value="IQ"/>
    <property type="match status" value="2"/>
</dbReference>
<evidence type="ECO:0000256" key="2">
    <source>
        <dbReference type="ARBA" id="ARBA00024341"/>
    </source>
</evidence>
<feature type="region of interest" description="Disordered" evidence="4">
    <location>
        <begin position="15"/>
        <end position="78"/>
    </location>
</feature>
<dbReference type="PROSITE" id="PS50096">
    <property type="entry name" value="IQ"/>
    <property type="match status" value="2"/>
</dbReference>
<feature type="region of interest" description="Disordered" evidence="4">
    <location>
        <begin position="351"/>
        <end position="401"/>
    </location>
</feature>
<accession>A0A7I8K4W3</accession>
<evidence type="ECO:0000259" key="5">
    <source>
        <dbReference type="Pfam" id="PF13178"/>
    </source>
</evidence>
<evidence type="ECO:0000256" key="3">
    <source>
        <dbReference type="ARBA" id="ARBA00024378"/>
    </source>
</evidence>
<dbReference type="Pfam" id="PF13178">
    <property type="entry name" value="DUF4005"/>
    <property type="match status" value="1"/>
</dbReference>
<feature type="compositionally biased region" description="Low complexity" evidence="4">
    <location>
        <begin position="484"/>
        <end position="498"/>
    </location>
</feature>
<feature type="compositionally biased region" description="Basic and acidic residues" evidence="4">
    <location>
        <begin position="430"/>
        <end position="439"/>
    </location>
</feature>
<dbReference type="InterPro" id="IPR000048">
    <property type="entry name" value="IQ_motif_EF-hand-BS"/>
</dbReference>
<sequence>MGKKDASSWLTAVKRAFRSPSKESEKKSGDSAAQGEELEVEDKGRTREKTRWLFRRPAGHVDEAPPSPPGSLPVLQSTVNAGGMQPAAEAAATAASDETAVGTAPSVVAVARFPRPHSTRAREYFAAVNIQAAFRGYLARRALRALKGLVKLQALVRGHNVRKQANATLWCMQALARAQARVRDQRLRLSLEGGRDNRSYSCDAKLWEPAIPERKSMSRNGYAADDSVDRSSTMDKFKVMIHGRMEAARRREQRPSHAFPHQKDSGGGDEERRAPEGLDRWTPARPSCDHGCGSKARRASTDTRDSVKTLEIDPGRRLPTNSATNSRKPHQPPGHFQPVAVVSPLQRSCSQSQIHPSFHTPSPVKTRPLQVRSASPRCARPERPISSCLNHRHGSGSGHHQAAAVAALPNYMAATESAKAKLRSQSTPRQRPETPDRESAMFSTRKRLSFPVPDPRAGGRGCLKSPSLRSANGRLGIERRSTISSCSESLPGESSPSSTTDLRWMWQRPRDHLTLL</sequence>
<gene>
    <name evidence="6" type="ORF">SI8410_02002615</name>
</gene>
<evidence type="ECO:0000256" key="4">
    <source>
        <dbReference type="SAM" id="MobiDB-lite"/>
    </source>
</evidence>
<evidence type="ECO:0000313" key="7">
    <source>
        <dbReference type="Proteomes" id="UP000663760"/>
    </source>
</evidence>
<dbReference type="GO" id="GO:0005516">
    <property type="term" value="F:calmodulin binding"/>
    <property type="evidence" value="ECO:0007669"/>
    <property type="project" value="UniProtKB-KW"/>
</dbReference>
<dbReference type="PANTHER" id="PTHR32295:SF6">
    <property type="entry name" value="PROTEIN IQ-DOMAIN 18"/>
    <property type="match status" value="1"/>
</dbReference>
<evidence type="ECO:0000256" key="1">
    <source>
        <dbReference type="ARBA" id="ARBA00022860"/>
    </source>
</evidence>
<dbReference type="PANTHER" id="PTHR32295">
    <property type="entry name" value="IQ-DOMAIN 5-RELATED"/>
    <property type="match status" value="1"/>
</dbReference>
<dbReference type="SMART" id="SM00015">
    <property type="entry name" value="IQ"/>
    <property type="match status" value="2"/>
</dbReference>
<feature type="compositionally biased region" description="Basic and acidic residues" evidence="4">
    <location>
        <begin position="20"/>
        <end position="29"/>
    </location>
</feature>
<feature type="compositionally biased region" description="Basic and acidic residues" evidence="4">
    <location>
        <begin position="299"/>
        <end position="316"/>
    </location>
</feature>